<dbReference type="EMBL" id="AE010299">
    <property type="protein sequence ID" value="AAM03801.1"/>
    <property type="molecule type" value="Genomic_DNA"/>
</dbReference>
<sequence length="1845" mass="205205">MNKILHLLFLSAFLFLVFTPGVLAEEQTTNIAYISYAPNEALEKASETNAHSDLINYTFINYYNATSNGISDELLQAAETGFLETQDVIFCDYIGSTILEDPVINETLLNAHNRGTELYTVRTMGKPPDYFDYISDGNSNDPICNYLNNMGTEGEGLENAENLLFYLSIKNKITYISYIPNEALEKASETNGYRDFIEYTFINYYNATSNGISDELLQAAETGFLETQDVIFCDYIGSTILADPVINETLISAHNRGTELYTVRTMGTPPDYFDYISDGNTNDTICNYLNNTGTEGEGLENAENLLIHLVKDKLNLQNTSVVDNDTNVDSNEFLFVLGTEFNELALGNAASNTNVSAELNITIFTPDNPVPDGFDFSGYGVIFLESQDESVVSGWTSSINSAKAGGSKVIGYNLSSNITLPNVDLYSENYTEIERYWIQGGETNMENMLRVMGQKFAGLWTGEEIPEPVLMQEKVNMTFIIGADSNAYYLSNVIDERSVITDLFNINLMSGSDAVANFTDASDQDFIVLYMIGAGDISALMDVLSDAKNNGVQISLGSSDDAYGISTIDTLNPPHNVIVDYLATDGDTNMENLIRYMAAELDDVYIQYSPVESPSIPDDGIYHPDAFPRTFANSTEYLEWYANHGYNESAPTIGIISYEIQKEPVYLTTDDAIIRYLESRGCNVIYTTDLVCNDDVDYFTRDGEVLVDAIIHLKAFYLNYTDQEAGVEYLQKYNVPILKGVQDPYTTPDEYYNSTLGIDTMSLPSMVTQPEIDGCLDFIWISGSVVNPEDDDQTYYQPITGQVQWLCDRAIGWAELGRTSNKDKKVSILYYNHDGGKENIGASYLDIGSSFTLLLERMQAEGYDIGNGTIPNGSEFIDLFIESRNVGAWAPGELEKVVDSGMATLLPVEEYLPWYSTLPESVRAEVEETWGEAPGDIMVYENESGKYFVIPTVQLGNVNFIPQPTKAKLSDESLIYHNSSIPLTHQYLAAYYWINEIYDADAIVHFGTHGSMEWSPGKEVGLWEYDYPSICANDTPIIYPYIMDNVGEGSQAKHRGFAVIIDHLTPPIIEAGLYGDLATMHDKIHSYTNSRSLNDTAMAAMYRNTTTQLYENLSLGVDLGVSTDELNNMTDDEFEDFVSNNVHEYLHTLESELMPYGVHIFGVAPEDEKLVCMIKSMLGDDFTDHIYDVLPENNGTEEDRDDEADADALLLLNETILNGTGVSDAQLKVLGLTDDNITADLELALEYSEKLAMTTREIDQTIRALDAEYIEPGVGNDPVRNPDAIPTGKNFYGFDERKFPDEETSAMGAILADQLVADYYANNGAYPSKVSYVLWAMETLRHGGLMEAQIHSLLGVEPIRDDGRITGFKVIPLEEMNHPRIDVLIHSSGLYRDTFPYQLELIDEAVRMVAGLNETNETNYVRWNSLKMEDALLEKGYNESQAEYLSRCRIFSEAPGNYDNGMEDAIAASDTWENESELADLFISTSSYIYGQDVWGDGYEDVFTLNLMDVDSAVHSDSSNLFGLLDGDGYYGYLGTIGLTVRSLTGETPELYIANQENTDGLEVMTLKEALRTELRSTDFNPAWITGMMEGDYAGARQIMKAVEYLWGWDVTNPDIITDSDWEEIYDVYINDKYDLGVDEFLKTENPYQYQSITARMLETARKGYWDASEEVIQSLVKEYAESVVKDGVTCCHHTCGNSLLDEYIQGVMSVSGVVDAETAEKYKELMQEATQASQSSSKSSSHSSKGHQTSVAEKLNQTSSTGESVSNQTVQDSDAGYGVDSPEPAPEMKKAADSNYVEGYEMQKEAVEDSESGGMSFSGADILGTLFVVIAAGGIYLGFRKKKF</sequence>
<dbReference type="GeneID" id="1472240"/>
<name>Q8TTS7_METAC</name>
<evidence type="ECO:0000259" key="3">
    <source>
        <dbReference type="Pfam" id="PF02514"/>
    </source>
</evidence>
<feature type="transmembrane region" description="Helical" evidence="2">
    <location>
        <begin position="1823"/>
        <end position="1840"/>
    </location>
</feature>
<dbReference type="HOGENOM" id="CLU_002017_4_1_2"/>
<dbReference type="Proteomes" id="UP000002487">
    <property type="component" value="Chromosome"/>
</dbReference>
<feature type="compositionally biased region" description="Low complexity" evidence="1">
    <location>
        <begin position="1730"/>
        <end position="1751"/>
    </location>
</feature>
<dbReference type="KEGG" id="mac:MA_0348"/>
<dbReference type="OrthoDB" id="192131at2157"/>
<feature type="compositionally biased region" description="Polar residues" evidence="1">
    <location>
        <begin position="1756"/>
        <end position="1773"/>
    </location>
</feature>
<dbReference type="PANTHER" id="PTHR44119">
    <property type="entry name" value="MAGNESIUM-CHELATASE SUBUNIT CHLH, CHLOROPLASTIC"/>
    <property type="match status" value="1"/>
</dbReference>
<reference evidence="4 5" key="1">
    <citation type="journal article" date="2002" name="Genome Res.">
        <title>The genome of Methanosarcina acetivorans reveals extensive metabolic and physiological diversity.</title>
        <authorList>
            <person name="Galagan J.E."/>
            <person name="Nusbaum C."/>
            <person name="Roy A."/>
            <person name="Endrizzi M.G."/>
            <person name="Macdonald P."/>
            <person name="FitzHugh W."/>
            <person name="Calvo S."/>
            <person name="Engels R."/>
            <person name="Smirnov S."/>
            <person name="Atnoor D."/>
            <person name="Brown A."/>
            <person name="Allen N."/>
            <person name="Naylor J."/>
            <person name="Stange-Thomann N."/>
            <person name="DeArellano K."/>
            <person name="Johnson R."/>
            <person name="Linton L."/>
            <person name="McEwan P."/>
            <person name="McKernan K."/>
            <person name="Talamas J."/>
            <person name="Tirrell A."/>
            <person name="Ye W."/>
            <person name="Zimmer A."/>
            <person name="Barber R.D."/>
            <person name="Cann I."/>
            <person name="Graham D.E."/>
            <person name="Grahame D.A."/>
            <person name="Guss A."/>
            <person name="Hedderich R."/>
            <person name="Ingram-Smith C."/>
            <person name="Kuettner C.H."/>
            <person name="Krzycki J.A."/>
            <person name="Leigh J.A."/>
            <person name="Li W."/>
            <person name="Liu J."/>
            <person name="Mukhopadhyay B."/>
            <person name="Reeve J.N."/>
            <person name="Smith K."/>
            <person name="Springer T.A."/>
            <person name="Umayam L.A."/>
            <person name="White O."/>
            <person name="White R.H."/>
            <person name="de Macario E.C."/>
            <person name="Ferry J.G."/>
            <person name="Jarrell K.F."/>
            <person name="Jing H."/>
            <person name="Macario A.J.L."/>
            <person name="Paulsen I."/>
            <person name="Pritchett M."/>
            <person name="Sowers K.R."/>
            <person name="Swanson R.V."/>
            <person name="Zinder S.H."/>
            <person name="Lander E."/>
            <person name="Metcalf W.W."/>
            <person name="Birren B."/>
        </authorList>
    </citation>
    <scope>NUCLEOTIDE SEQUENCE [LARGE SCALE GENOMIC DNA]</scope>
    <source>
        <strain evidence="5">ATCC 35395 / DSM 2834 / JCM 12185 / C2A</strain>
    </source>
</reference>
<dbReference type="Pfam" id="PF02514">
    <property type="entry name" value="CobN-Mg_chel"/>
    <property type="match status" value="1"/>
</dbReference>
<dbReference type="RefSeq" id="WP_011020406.1">
    <property type="nucleotide sequence ID" value="NC_003552.1"/>
</dbReference>
<dbReference type="InParanoid" id="Q8TTS7"/>
<feature type="domain" description="CobN/magnesium chelatase" evidence="3">
    <location>
        <begin position="580"/>
        <end position="1672"/>
    </location>
</feature>
<keyword evidence="2" id="KW-0812">Transmembrane</keyword>
<dbReference type="PANTHER" id="PTHR44119:SF4">
    <property type="entry name" value="AEROBIC COBALTOCHELATASE SUBUNIT COBN"/>
    <property type="match status" value="1"/>
</dbReference>
<evidence type="ECO:0000256" key="2">
    <source>
        <dbReference type="SAM" id="Phobius"/>
    </source>
</evidence>
<dbReference type="InterPro" id="IPR003672">
    <property type="entry name" value="CobN/Mg_chltase"/>
</dbReference>
<accession>Q8TTS7</accession>
<dbReference type="EnsemblBacteria" id="AAM03801">
    <property type="protein sequence ID" value="AAM03801"/>
    <property type="gene ID" value="MA_0348"/>
</dbReference>
<proteinExistence type="predicted"/>
<evidence type="ECO:0000256" key="1">
    <source>
        <dbReference type="SAM" id="MobiDB-lite"/>
    </source>
</evidence>
<keyword evidence="5" id="KW-1185">Reference proteome</keyword>
<protein>
    <submittedName>
        <fullName evidence="4">Protoporphyrin IX magnesium chelatase</fullName>
    </submittedName>
</protein>
<organism evidence="4 5">
    <name type="scientific">Methanosarcina acetivorans (strain ATCC 35395 / DSM 2834 / JCM 12185 / C2A)</name>
    <dbReference type="NCBI Taxonomy" id="188937"/>
    <lineage>
        <taxon>Archaea</taxon>
        <taxon>Methanobacteriati</taxon>
        <taxon>Methanobacteriota</taxon>
        <taxon>Stenosarchaea group</taxon>
        <taxon>Methanomicrobia</taxon>
        <taxon>Methanosarcinales</taxon>
        <taxon>Methanosarcinaceae</taxon>
        <taxon>Methanosarcina</taxon>
    </lineage>
</organism>
<keyword evidence="2" id="KW-0472">Membrane</keyword>
<gene>
    <name evidence="4" type="ordered locus">MA_0348</name>
</gene>
<keyword evidence="2" id="KW-1133">Transmembrane helix</keyword>
<evidence type="ECO:0000313" key="4">
    <source>
        <dbReference type="EMBL" id="AAM03801.1"/>
    </source>
</evidence>
<feature type="region of interest" description="Disordered" evidence="1">
    <location>
        <begin position="1727"/>
        <end position="1791"/>
    </location>
</feature>
<dbReference type="PhylomeDB" id="Q8TTS7"/>
<evidence type="ECO:0000313" key="5">
    <source>
        <dbReference type="Proteomes" id="UP000002487"/>
    </source>
</evidence>
<dbReference type="STRING" id="188937.MA_0348"/>
<dbReference type="CDD" id="cd10150">
    <property type="entry name" value="CobN_like"/>
    <property type="match status" value="1"/>
</dbReference>